<comment type="similarity">
    <text evidence="1">Belongs to the PIH1 family.</text>
</comment>
<dbReference type="PANTHER" id="PTHR22997:SF0">
    <property type="entry name" value="PIH1 DOMAIN-CONTAINING PROTEIN 1"/>
    <property type="match status" value="1"/>
</dbReference>
<dbReference type="InterPro" id="IPR012981">
    <property type="entry name" value="PIH1_N"/>
</dbReference>
<dbReference type="GO" id="GO:0005737">
    <property type="term" value="C:cytoplasm"/>
    <property type="evidence" value="ECO:0007669"/>
    <property type="project" value="TreeGrafter"/>
</dbReference>
<organism evidence="4 5">
    <name type="scientific">Ephemerocybe angulata</name>
    <dbReference type="NCBI Taxonomy" id="980116"/>
    <lineage>
        <taxon>Eukaryota</taxon>
        <taxon>Fungi</taxon>
        <taxon>Dikarya</taxon>
        <taxon>Basidiomycota</taxon>
        <taxon>Agaricomycotina</taxon>
        <taxon>Agaricomycetes</taxon>
        <taxon>Agaricomycetidae</taxon>
        <taxon>Agaricales</taxon>
        <taxon>Agaricineae</taxon>
        <taxon>Psathyrellaceae</taxon>
        <taxon>Ephemerocybe</taxon>
    </lineage>
</organism>
<dbReference type="Proteomes" id="UP000521943">
    <property type="component" value="Unassembled WGS sequence"/>
</dbReference>
<dbReference type="EMBL" id="JACGCI010000054">
    <property type="protein sequence ID" value="KAF6750891.1"/>
    <property type="molecule type" value="Genomic_DNA"/>
</dbReference>
<dbReference type="InterPro" id="IPR050734">
    <property type="entry name" value="PIH1/Kintoun_subfamily"/>
</dbReference>
<dbReference type="OrthoDB" id="5135119at2759"/>
<evidence type="ECO:0000256" key="2">
    <source>
        <dbReference type="SAM" id="MobiDB-lite"/>
    </source>
</evidence>
<feature type="domain" description="PIH1 N-terminal" evidence="3">
    <location>
        <begin position="62"/>
        <end position="192"/>
    </location>
</feature>
<dbReference type="Pfam" id="PF08190">
    <property type="entry name" value="PIH1"/>
    <property type="match status" value="1"/>
</dbReference>
<evidence type="ECO:0000313" key="5">
    <source>
        <dbReference type="Proteomes" id="UP000521943"/>
    </source>
</evidence>
<gene>
    <name evidence="4" type="ORF">DFP72DRAFT_817244</name>
</gene>
<protein>
    <submittedName>
        <fullName evidence="4">Pre-RNA processing PIH1/Nop17-domain-containing protein</fullName>
    </submittedName>
</protein>
<feature type="region of interest" description="Disordered" evidence="2">
    <location>
        <begin position="23"/>
        <end position="56"/>
    </location>
</feature>
<proteinExistence type="inferred from homology"/>
<evidence type="ECO:0000256" key="1">
    <source>
        <dbReference type="ARBA" id="ARBA00008511"/>
    </source>
</evidence>
<name>A0A8H6M3I9_9AGAR</name>
<accession>A0A8H6M3I9</accession>
<dbReference type="PANTHER" id="PTHR22997">
    <property type="entry name" value="PIH1 DOMAIN-CONTAINING PROTEIN 1"/>
    <property type="match status" value="1"/>
</dbReference>
<comment type="caution">
    <text evidence="4">The sequence shown here is derived from an EMBL/GenBank/DDBJ whole genome shotgun (WGS) entry which is preliminary data.</text>
</comment>
<reference evidence="4 5" key="1">
    <citation type="submission" date="2020-07" db="EMBL/GenBank/DDBJ databases">
        <title>Comparative genomics of pyrophilous fungi reveals a link between fire events and developmental genes.</title>
        <authorList>
            <consortium name="DOE Joint Genome Institute"/>
            <person name="Steindorff A.S."/>
            <person name="Carver A."/>
            <person name="Calhoun S."/>
            <person name="Stillman K."/>
            <person name="Liu H."/>
            <person name="Lipzen A."/>
            <person name="Pangilinan J."/>
            <person name="Labutti K."/>
            <person name="Bruns T.D."/>
            <person name="Grigoriev I.V."/>
        </authorList>
    </citation>
    <scope>NUCLEOTIDE SEQUENCE [LARGE SCALE GENOMIC DNA]</scope>
    <source>
        <strain evidence="4 5">CBS 144469</strain>
    </source>
</reference>
<sequence>MSFTPVTLTPTAGFCVKSTTLEHGLLPPPAPTPSPNASTSPKPIGTSPGGLLEPAPQPIPVAKGMKVFVNICYDKNVPPPPDASEEVIQRAMKGTDETDDKDAEDEWYVPVVVSEPRTDKDKAGKMSLVVDCVYHSEVRKRTLRDPEFKVFLVELGLQRIEAQTGLTLSRHIGTPNIASKGTLQQRTVRIPTALLLKNAQNTAGAKEETAAERAVLGMARDSTTRPTVEALDAIVSGAKSDKGNAKEKQLETKKEFLMPLDVSWNWEKLEDSRIKVTIHIPDLTASSITSGDTFLDVEPRRIIVTYSSKTIDIDRTLSDAQLVLKIQERARMKASIISKAKLANFANPPANPREAEERKERIMAESDKEVARMLDLKRQREFDVDGAKAEWNIIDSMLTITL</sequence>
<evidence type="ECO:0000313" key="4">
    <source>
        <dbReference type="EMBL" id="KAF6750891.1"/>
    </source>
</evidence>
<evidence type="ECO:0000259" key="3">
    <source>
        <dbReference type="Pfam" id="PF08190"/>
    </source>
</evidence>
<dbReference type="AlphaFoldDB" id="A0A8H6M3I9"/>
<keyword evidence="5" id="KW-1185">Reference proteome</keyword>